<dbReference type="PANTHER" id="PTHR47053:SF1">
    <property type="entry name" value="MUREIN DD-ENDOPEPTIDASE MEPH-RELATED"/>
    <property type="match status" value="1"/>
</dbReference>
<feature type="compositionally biased region" description="Low complexity" evidence="5">
    <location>
        <begin position="83"/>
        <end position="104"/>
    </location>
</feature>
<protein>
    <submittedName>
        <fullName evidence="8">Cell wall-associated hydrolase, NlpC family</fullName>
    </submittedName>
</protein>
<evidence type="ECO:0000256" key="4">
    <source>
        <dbReference type="ARBA" id="ARBA00022807"/>
    </source>
</evidence>
<accession>A0A521E1J5</accession>
<dbReference type="Proteomes" id="UP000315636">
    <property type="component" value="Unassembled WGS sequence"/>
</dbReference>
<comment type="similarity">
    <text evidence="1">Belongs to the peptidase C40 family.</text>
</comment>
<evidence type="ECO:0000313" key="8">
    <source>
        <dbReference type="EMBL" id="SMO77762.1"/>
    </source>
</evidence>
<dbReference type="PROSITE" id="PS51935">
    <property type="entry name" value="NLPC_P60"/>
    <property type="match status" value="1"/>
</dbReference>
<dbReference type="InterPro" id="IPR038765">
    <property type="entry name" value="Papain-like_cys_pep_sf"/>
</dbReference>
<keyword evidence="3 8" id="KW-0378">Hydrolase</keyword>
<evidence type="ECO:0000313" key="9">
    <source>
        <dbReference type="Proteomes" id="UP000315636"/>
    </source>
</evidence>
<feature type="region of interest" description="Disordered" evidence="5">
    <location>
        <begin position="53"/>
        <end position="131"/>
    </location>
</feature>
<dbReference type="GO" id="GO:0006508">
    <property type="term" value="P:proteolysis"/>
    <property type="evidence" value="ECO:0007669"/>
    <property type="project" value="UniProtKB-KW"/>
</dbReference>
<dbReference type="PANTHER" id="PTHR47053">
    <property type="entry name" value="MUREIN DD-ENDOPEPTIDASE MEPH-RELATED"/>
    <property type="match status" value="1"/>
</dbReference>
<feature type="compositionally biased region" description="Basic and acidic residues" evidence="5">
    <location>
        <begin position="70"/>
        <end position="81"/>
    </location>
</feature>
<dbReference type="RefSeq" id="WP_246064932.1">
    <property type="nucleotide sequence ID" value="NZ_FXTI01000007.1"/>
</dbReference>
<name>A0A521E1J5_9BACL</name>
<feature type="signal peptide" evidence="6">
    <location>
        <begin position="1"/>
        <end position="32"/>
    </location>
</feature>
<keyword evidence="9" id="KW-1185">Reference proteome</keyword>
<proteinExistence type="inferred from homology"/>
<dbReference type="AlphaFoldDB" id="A0A521E1J5"/>
<evidence type="ECO:0000256" key="5">
    <source>
        <dbReference type="SAM" id="MobiDB-lite"/>
    </source>
</evidence>
<dbReference type="EMBL" id="FXTI01000007">
    <property type="protein sequence ID" value="SMO77762.1"/>
    <property type="molecule type" value="Genomic_DNA"/>
</dbReference>
<keyword evidence="4" id="KW-0788">Thiol protease</keyword>
<keyword evidence="2" id="KW-0645">Protease</keyword>
<sequence>MRQISRLKKVILATTAVVLVGTTVPFTGEAHAASSNNVNAHRMVQDIFSQVGLDSPFKGKTPTVQKQKVQKQENNQEKEQTSQEDSSANQPAQSVQPAQQPVQESVKEQTTEQPKPEQKTTQEEANDSFGDQVIATGEKYLGVPYKFGAEYPSSGKFDCSSFTQYVFAKHGVKLPRTSRQQSKVGVEVPRSQMQKGDLVFFKLKGRSGIRHVGIYAGNGKLLHTWGPGGVRYDEMSDRWLDWGFVKATRVRP</sequence>
<evidence type="ECO:0000256" key="6">
    <source>
        <dbReference type="SAM" id="SignalP"/>
    </source>
</evidence>
<feature type="chain" id="PRO_5022019362" evidence="6">
    <location>
        <begin position="33"/>
        <end position="252"/>
    </location>
</feature>
<evidence type="ECO:0000256" key="1">
    <source>
        <dbReference type="ARBA" id="ARBA00007074"/>
    </source>
</evidence>
<keyword evidence="6" id="KW-0732">Signal</keyword>
<dbReference type="InterPro" id="IPR000064">
    <property type="entry name" value="NLP_P60_dom"/>
</dbReference>
<dbReference type="Pfam" id="PF00877">
    <property type="entry name" value="NLPC_P60"/>
    <property type="match status" value="1"/>
</dbReference>
<feature type="compositionally biased region" description="Basic and acidic residues" evidence="5">
    <location>
        <begin position="105"/>
        <end position="122"/>
    </location>
</feature>
<gene>
    <name evidence="8" type="ORF">SAMN06264849_107124</name>
</gene>
<dbReference type="SUPFAM" id="SSF54001">
    <property type="entry name" value="Cysteine proteinases"/>
    <property type="match status" value="1"/>
</dbReference>
<feature type="domain" description="NlpC/P60" evidence="7">
    <location>
        <begin position="127"/>
        <end position="251"/>
    </location>
</feature>
<dbReference type="Gene3D" id="3.90.1720.10">
    <property type="entry name" value="endopeptidase domain like (from Nostoc punctiforme)"/>
    <property type="match status" value="1"/>
</dbReference>
<organism evidence="8 9">
    <name type="scientific">Melghirimyces algeriensis</name>
    <dbReference type="NCBI Taxonomy" id="910412"/>
    <lineage>
        <taxon>Bacteria</taxon>
        <taxon>Bacillati</taxon>
        <taxon>Bacillota</taxon>
        <taxon>Bacilli</taxon>
        <taxon>Bacillales</taxon>
        <taxon>Thermoactinomycetaceae</taxon>
        <taxon>Melghirimyces</taxon>
    </lineage>
</organism>
<evidence type="ECO:0000259" key="7">
    <source>
        <dbReference type="PROSITE" id="PS51935"/>
    </source>
</evidence>
<dbReference type="InterPro" id="IPR051202">
    <property type="entry name" value="Peptidase_C40"/>
</dbReference>
<evidence type="ECO:0000256" key="3">
    <source>
        <dbReference type="ARBA" id="ARBA00022801"/>
    </source>
</evidence>
<reference evidence="8 9" key="1">
    <citation type="submission" date="2017-05" db="EMBL/GenBank/DDBJ databases">
        <authorList>
            <person name="Varghese N."/>
            <person name="Submissions S."/>
        </authorList>
    </citation>
    <scope>NUCLEOTIDE SEQUENCE [LARGE SCALE GENOMIC DNA]</scope>
    <source>
        <strain evidence="8 9">DSM 45474</strain>
    </source>
</reference>
<dbReference type="GO" id="GO:0008234">
    <property type="term" value="F:cysteine-type peptidase activity"/>
    <property type="evidence" value="ECO:0007669"/>
    <property type="project" value="UniProtKB-KW"/>
</dbReference>
<evidence type="ECO:0000256" key="2">
    <source>
        <dbReference type="ARBA" id="ARBA00022670"/>
    </source>
</evidence>